<proteinExistence type="inferred from homology"/>
<evidence type="ECO:0000313" key="8">
    <source>
        <dbReference type="EMBL" id="TGY75384.1"/>
    </source>
</evidence>
<accession>A0A4S2G0M1</accession>
<dbReference type="SMART" id="SM00812">
    <property type="entry name" value="Alpha_L_fucos"/>
    <property type="match status" value="1"/>
</dbReference>
<evidence type="ECO:0000256" key="5">
    <source>
        <dbReference type="ARBA" id="ARBA00023295"/>
    </source>
</evidence>
<dbReference type="Pfam" id="PF01120">
    <property type="entry name" value="Alpha_L_fucos"/>
    <property type="match status" value="1"/>
</dbReference>
<dbReference type="InterPro" id="IPR057739">
    <property type="entry name" value="Glyco_hydro_29_N"/>
</dbReference>
<dbReference type="GO" id="GO:0004560">
    <property type="term" value="F:alpha-L-fucosidase activity"/>
    <property type="evidence" value="ECO:0007669"/>
    <property type="project" value="InterPro"/>
</dbReference>
<keyword evidence="4" id="KW-0378">Hydrolase</keyword>
<dbReference type="PROSITE" id="PS51257">
    <property type="entry name" value="PROKAR_LIPOPROTEIN"/>
    <property type="match status" value="1"/>
</dbReference>
<dbReference type="Proteomes" id="UP000306630">
    <property type="component" value="Unassembled WGS sequence"/>
</dbReference>
<dbReference type="InterPro" id="IPR000933">
    <property type="entry name" value="Glyco_hydro_29"/>
</dbReference>
<dbReference type="GO" id="GO:0016139">
    <property type="term" value="P:glycoside catabolic process"/>
    <property type="evidence" value="ECO:0007669"/>
    <property type="project" value="TreeGrafter"/>
</dbReference>
<name>A0A4S2G0M1_9BACT</name>
<evidence type="ECO:0000256" key="2">
    <source>
        <dbReference type="ARBA" id="ARBA00012662"/>
    </source>
</evidence>
<dbReference type="EMBL" id="SRYD01000012">
    <property type="protein sequence ID" value="TGY75384.1"/>
    <property type="molecule type" value="Genomic_DNA"/>
</dbReference>
<dbReference type="GO" id="GO:0006004">
    <property type="term" value="P:fucose metabolic process"/>
    <property type="evidence" value="ECO:0007669"/>
    <property type="project" value="TreeGrafter"/>
</dbReference>
<keyword evidence="5" id="KW-0326">Glycosidase</keyword>
<feature type="domain" description="Glycoside hydrolase family 29 N-terminal" evidence="7">
    <location>
        <begin position="91"/>
        <end position="377"/>
    </location>
</feature>
<evidence type="ECO:0000259" key="6">
    <source>
        <dbReference type="Pfam" id="PF00754"/>
    </source>
</evidence>
<dbReference type="InterPro" id="IPR008979">
    <property type="entry name" value="Galactose-bd-like_sf"/>
</dbReference>
<dbReference type="EC" id="3.2.1.51" evidence="2"/>
<reference evidence="8 9" key="1">
    <citation type="submission" date="2019-04" db="EMBL/GenBank/DDBJ databases">
        <title>Microbes associate with the intestines of laboratory mice.</title>
        <authorList>
            <person name="Navarre W."/>
            <person name="Wong E."/>
            <person name="Huang K."/>
            <person name="Tropini C."/>
            <person name="Ng K."/>
            <person name="Yu B."/>
        </authorList>
    </citation>
    <scope>NUCLEOTIDE SEQUENCE [LARGE SCALE GENOMIC DNA]</scope>
    <source>
        <strain evidence="8 9">NM06_A21</strain>
    </source>
</reference>
<evidence type="ECO:0000256" key="4">
    <source>
        <dbReference type="ARBA" id="ARBA00022801"/>
    </source>
</evidence>
<gene>
    <name evidence="8" type="ORF">E5333_04170</name>
</gene>
<dbReference type="PANTHER" id="PTHR10030">
    <property type="entry name" value="ALPHA-L-FUCOSIDASE"/>
    <property type="match status" value="1"/>
</dbReference>
<dbReference type="FunFam" id="3.20.20.80:FF:000052">
    <property type="entry name" value="Putative alpha-L-fucosidase 1"/>
    <property type="match status" value="1"/>
</dbReference>
<dbReference type="RefSeq" id="WP_135992911.1">
    <property type="nucleotide sequence ID" value="NZ_SRYD01000012.1"/>
</dbReference>
<evidence type="ECO:0000256" key="3">
    <source>
        <dbReference type="ARBA" id="ARBA00022729"/>
    </source>
</evidence>
<comment type="similarity">
    <text evidence="1">Belongs to the glycosyl hydrolase 29 family.</text>
</comment>
<evidence type="ECO:0000259" key="7">
    <source>
        <dbReference type="Pfam" id="PF01120"/>
    </source>
</evidence>
<keyword evidence="3" id="KW-0732">Signal</keyword>
<dbReference type="Gene3D" id="3.20.20.80">
    <property type="entry name" value="Glycosidases"/>
    <property type="match status" value="1"/>
</dbReference>
<dbReference type="AlphaFoldDB" id="A0A4S2G0M1"/>
<dbReference type="SUPFAM" id="SSF51445">
    <property type="entry name" value="(Trans)glycosidases"/>
    <property type="match status" value="1"/>
</dbReference>
<dbReference type="GO" id="GO:0005764">
    <property type="term" value="C:lysosome"/>
    <property type="evidence" value="ECO:0007669"/>
    <property type="project" value="TreeGrafter"/>
</dbReference>
<organism evidence="8 9">
    <name type="scientific">Muribaculum intestinale</name>
    <dbReference type="NCBI Taxonomy" id="1796646"/>
    <lineage>
        <taxon>Bacteria</taxon>
        <taxon>Pseudomonadati</taxon>
        <taxon>Bacteroidota</taxon>
        <taxon>Bacteroidia</taxon>
        <taxon>Bacteroidales</taxon>
        <taxon>Muribaculaceae</taxon>
        <taxon>Muribaculum</taxon>
    </lineage>
</organism>
<protein>
    <recommendedName>
        <fullName evidence="2">alpha-L-fucosidase</fullName>
        <ecNumber evidence="2">3.2.1.51</ecNumber>
    </recommendedName>
</protein>
<dbReference type="InterPro" id="IPR017853">
    <property type="entry name" value="GH"/>
</dbReference>
<evidence type="ECO:0000256" key="1">
    <source>
        <dbReference type="ARBA" id="ARBA00007951"/>
    </source>
</evidence>
<feature type="domain" description="F5/8 type C" evidence="6">
    <location>
        <begin position="490"/>
        <end position="586"/>
    </location>
</feature>
<comment type="caution">
    <text evidence="8">The sequence shown here is derived from an EMBL/GenBank/DDBJ whole genome shotgun (WGS) entry which is preliminary data.</text>
</comment>
<evidence type="ECO:0000313" key="9">
    <source>
        <dbReference type="Proteomes" id="UP000306630"/>
    </source>
</evidence>
<dbReference type="Pfam" id="PF00754">
    <property type="entry name" value="F5_F8_type_C"/>
    <property type="match status" value="1"/>
</dbReference>
<sequence>MIRRIMPGRAAMFAAGAMLLCGCGAMRNDRYYEKSVEIPSDATAEERVDIASRVVPTPQQLAWQELGLTAFLHFGVNTFTDREWGDGTENPDVFAPTALDAEQWVSTLKKTGFKLVILTAKHHDGFCLWPTATTGHSVASSGWLDGKGDVVAALRAACDKYDMKLGLYLSPWDRNAPCYGDSEAYNDMFVAQLRELLGKYGKIDEVWFDGACGEGPNGKRQEYDWERFRKVMEELQPEAVLAITGDDVRWVGNESGLGRTTEWSVTPLVPSIFPDSEAANARLGINAMSADLGSRELLAKAESLHWWPSEVDVSIRPGWFYHPDEKPKSLRELAEIYLQSVGRNSTLLLNIPPDRRGLIATADSLRLMELGEWIDTNFSNPAGRSETGTIIAFPEPTEINCVVAGEDISKGQRVENFMIEVLNSGKWRMIADGTTIGHKRIVMFNPITVDAVRLTVTSSRGEPNMKPLEAYLVEMPAAEQADSTNVPAGYRAVDGATASLHGDAIQISLPEVTKVSGFIYTPHADARPGTLYRYKCETSADWGTWAVPSGITGEFGNIMHNPTPRTVIFSTPVDARVMKLYLKEDTRGASGVSPSWADITVLTQE</sequence>
<dbReference type="PANTHER" id="PTHR10030:SF37">
    <property type="entry name" value="ALPHA-L-FUCOSIDASE-RELATED"/>
    <property type="match status" value="1"/>
</dbReference>
<dbReference type="Gene3D" id="2.60.120.260">
    <property type="entry name" value="Galactose-binding domain-like"/>
    <property type="match status" value="2"/>
</dbReference>
<dbReference type="SUPFAM" id="SSF49785">
    <property type="entry name" value="Galactose-binding domain-like"/>
    <property type="match status" value="1"/>
</dbReference>
<dbReference type="InterPro" id="IPR000421">
    <property type="entry name" value="FA58C"/>
</dbReference>